<dbReference type="SUPFAM" id="SSF48452">
    <property type="entry name" value="TPR-like"/>
    <property type="match status" value="1"/>
</dbReference>
<feature type="repeat" description="TPR" evidence="6">
    <location>
        <begin position="4"/>
        <end position="37"/>
    </location>
</feature>
<dbReference type="PANTHER" id="PTHR10130">
    <property type="entry name" value="PEROXISOMAL TARGETING SIGNAL 1 RECEPTOR PEX5"/>
    <property type="match status" value="1"/>
</dbReference>
<dbReference type="InterPro" id="IPR011990">
    <property type="entry name" value="TPR-like_helical_dom_sf"/>
</dbReference>
<organism evidence="7 8">
    <name type="scientific">Rhodotorula graminis (strain WP1)</name>
    <dbReference type="NCBI Taxonomy" id="578459"/>
    <lineage>
        <taxon>Eukaryota</taxon>
        <taxon>Fungi</taxon>
        <taxon>Dikarya</taxon>
        <taxon>Basidiomycota</taxon>
        <taxon>Pucciniomycotina</taxon>
        <taxon>Microbotryomycetes</taxon>
        <taxon>Sporidiobolales</taxon>
        <taxon>Sporidiobolaceae</taxon>
        <taxon>Rhodotorula</taxon>
    </lineage>
</organism>
<dbReference type="RefSeq" id="XP_018267673.1">
    <property type="nucleotide sequence ID" value="XM_018412472.1"/>
</dbReference>
<evidence type="ECO:0000256" key="5">
    <source>
        <dbReference type="ARBA" id="ARBA00022803"/>
    </source>
</evidence>
<dbReference type="Pfam" id="PF13432">
    <property type="entry name" value="TPR_16"/>
    <property type="match status" value="1"/>
</dbReference>
<dbReference type="Proteomes" id="UP000053890">
    <property type="component" value="Unassembled WGS sequence"/>
</dbReference>
<dbReference type="PROSITE" id="PS50005">
    <property type="entry name" value="TPR"/>
    <property type="match status" value="2"/>
</dbReference>
<dbReference type="OrthoDB" id="10006023at2759"/>
<feature type="non-terminal residue" evidence="7">
    <location>
        <position position="1"/>
    </location>
</feature>
<reference evidence="7 8" key="1">
    <citation type="journal article" date="2015" name="Front. Microbiol.">
        <title>Genome sequence of the plant growth promoting endophytic yeast Rhodotorula graminis WP1.</title>
        <authorList>
            <person name="Firrincieli A."/>
            <person name="Otillar R."/>
            <person name="Salamov A."/>
            <person name="Schmutz J."/>
            <person name="Khan Z."/>
            <person name="Redman R.S."/>
            <person name="Fleck N.D."/>
            <person name="Lindquist E."/>
            <person name="Grigoriev I.V."/>
            <person name="Doty S.L."/>
        </authorList>
    </citation>
    <scope>NUCLEOTIDE SEQUENCE [LARGE SCALE GENOMIC DNA]</scope>
    <source>
        <strain evidence="7 8">WP1</strain>
    </source>
</reference>
<keyword evidence="3" id="KW-0963">Cytoplasm</keyword>
<protein>
    <submittedName>
        <fullName evidence="7">Uncharacterized protein</fullName>
    </submittedName>
</protein>
<sequence>VVDPDVQVGLGVLFYSNSEYDKAKDCFEAALSVRPNDFTLWNRLGATLANSGHPETAIDAYRRALDLRPTFTRATYNLGVSCLNIGCYHEAAEHLLAALQGQMTREEAGRKGVGAVGDQDMGRAPDGSENLWHTLRRAFL</sequence>
<dbReference type="Gene3D" id="1.25.40.10">
    <property type="entry name" value="Tetratricopeptide repeat domain"/>
    <property type="match status" value="1"/>
</dbReference>
<keyword evidence="8" id="KW-1185">Reference proteome</keyword>
<accession>A0A0P9GW20</accession>
<dbReference type="EMBL" id="KQ474092">
    <property type="protein sequence ID" value="KPV71624.1"/>
    <property type="molecule type" value="Genomic_DNA"/>
</dbReference>
<dbReference type="GO" id="GO:0005052">
    <property type="term" value="F:peroxisome matrix targeting signal-1 binding"/>
    <property type="evidence" value="ECO:0007669"/>
    <property type="project" value="TreeGrafter"/>
</dbReference>
<keyword evidence="5 6" id="KW-0802">TPR repeat</keyword>
<name>A0A0P9GW20_RHOGW</name>
<gene>
    <name evidence="7" type="ORF">RHOBADRAFT_19172</name>
</gene>
<evidence type="ECO:0000256" key="6">
    <source>
        <dbReference type="PROSITE-ProRule" id="PRU00339"/>
    </source>
</evidence>
<evidence type="ECO:0000313" key="7">
    <source>
        <dbReference type="EMBL" id="KPV71624.1"/>
    </source>
</evidence>
<keyword evidence="4" id="KW-0677">Repeat</keyword>
<evidence type="ECO:0000313" key="8">
    <source>
        <dbReference type="Proteomes" id="UP000053890"/>
    </source>
</evidence>
<evidence type="ECO:0000256" key="4">
    <source>
        <dbReference type="ARBA" id="ARBA00022737"/>
    </source>
</evidence>
<dbReference type="GeneID" id="28972921"/>
<evidence type="ECO:0000256" key="1">
    <source>
        <dbReference type="ARBA" id="ARBA00004496"/>
    </source>
</evidence>
<dbReference type="GO" id="GO:0016560">
    <property type="term" value="P:protein import into peroxisome matrix, docking"/>
    <property type="evidence" value="ECO:0007669"/>
    <property type="project" value="TreeGrafter"/>
</dbReference>
<evidence type="ECO:0000256" key="3">
    <source>
        <dbReference type="ARBA" id="ARBA00022490"/>
    </source>
</evidence>
<comment type="subcellular location">
    <subcellularLocation>
        <location evidence="1">Cytoplasm</location>
    </subcellularLocation>
</comment>
<dbReference type="InterPro" id="IPR019734">
    <property type="entry name" value="TPR_rpt"/>
</dbReference>
<dbReference type="InterPro" id="IPR024111">
    <property type="entry name" value="PEX5/PEX5L"/>
</dbReference>
<dbReference type="PANTHER" id="PTHR10130:SF9">
    <property type="entry name" value="PEROXISOMAL TARGETING SIGNAL RECEPTOR"/>
    <property type="match status" value="1"/>
</dbReference>
<comment type="similarity">
    <text evidence="2">Belongs to the peroxisomal targeting signal receptor family.</text>
</comment>
<dbReference type="STRING" id="578459.A0A0P9GW20"/>
<dbReference type="GO" id="GO:0005829">
    <property type="term" value="C:cytosol"/>
    <property type="evidence" value="ECO:0007669"/>
    <property type="project" value="TreeGrafter"/>
</dbReference>
<evidence type="ECO:0000256" key="2">
    <source>
        <dbReference type="ARBA" id="ARBA00005348"/>
    </source>
</evidence>
<dbReference type="SMART" id="SM00028">
    <property type="entry name" value="TPR"/>
    <property type="match status" value="3"/>
</dbReference>
<feature type="repeat" description="TPR" evidence="6">
    <location>
        <begin position="38"/>
        <end position="71"/>
    </location>
</feature>
<dbReference type="OMA" id="GSENLWH"/>
<dbReference type="AlphaFoldDB" id="A0A0P9GW20"/>
<proteinExistence type="inferred from homology"/>
<dbReference type="GO" id="GO:0005778">
    <property type="term" value="C:peroxisomal membrane"/>
    <property type="evidence" value="ECO:0007669"/>
    <property type="project" value="TreeGrafter"/>
</dbReference>